<sequence>MVDNINGCTHSRQYTRFSQQTWLRPHFTYQSCARVEYAAFVERHLTPFVRIKKEFLDHFSDYDFGFRLIPYSPQQVIDSRPPRMRKRYTAAFKLPLDKRSFTVKMFQKNEKMEYKDYVLDDKGQPIRKQKAPRAIQYRSGAATARLAQFTIPYEHSLAWEPVDDNFGFPITTKGRNPLQVGELIRSCYEASNNSDIWLLDHTAFDSSIQQGHLILEYLVMAKTFDYDPRLYELYMAQMQNTVYSKSGIKVKCKGRRMSGDANTSSGNSTINYMVLRYCFPDSIILVNGDDSIIFGGTMKHNPEDCGFRTKIEKVTDFRDISYCQSQPVLTHLGWCMMRDPIRAVSRMNHKINTCYDPDWFMTVGVGESLANPCDPVMQTLAKHFKNKGLNGRYRLHLREYRHMMSMREVHLPTERDIEQYAATFRISQGTIRSLQRMIESI</sequence>
<evidence type="ECO:0000256" key="3">
    <source>
        <dbReference type="ARBA" id="ARBA00022695"/>
    </source>
</evidence>
<keyword evidence="3 6" id="KW-0548">Nucleotidyltransferase</keyword>
<dbReference type="SUPFAM" id="SSF56672">
    <property type="entry name" value="DNA/RNA polymerases"/>
    <property type="match status" value="1"/>
</dbReference>
<dbReference type="GO" id="GO:0003968">
    <property type="term" value="F:RNA-directed RNA polymerase activity"/>
    <property type="evidence" value="ECO:0007669"/>
    <property type="project" value="UniProtKB-KW"/>
</dbReference>
<comment type="catalytic activity">
    <reaction evidence="6">
        <text>RNA(n) + a ribonucleoside 5'-triphosphate = RNA(n+1) + diphosphate</text>
        <dbReference type="Rhea" id="RHEA:21248"/>
        <dbReference type="Rhea" id="RHEA-COMP:14527"/>
        <dbReference type="Rhea" id="RHEA-COMP:17342"/>
        <dbReference type="ChEBI" id="CHEBI:33019"/>
        <dbReference type="ChEBI" id="CHEBI:61557"/>
        <dbReference type="ChEBI" id="CHEBI:140395"/>
        <dbReference type="EC" id="2.7.7.48"/>
    </reaction>
</comment>
<evidence type="ECO:0000259" key="7">
    <source>
        <dbReference type="PROSITE" id="PS50507"/>
    </source>
</evidence>
<dbReference type="EMBL" id="OQ866069">
    <property type="protein sequence ID" value="WNT71134.1"/>
    <property type="molecule type" value="Genomic_RNA"/>
</dbReference>
<keyword evidence="2 6" id="KW-0808">Transferase</keyword>
<reference evidence="8" key="1">
    <citation type="journal article" date="2023" name="Virology">
        <title>A metatranscriptomic analysis of geothermal hot springs reveals diverse RNA viruses including the phylum Lenarviricota.</title>
        <authorList>
            <person name="Le Lay C."/>
            <person name="Stott M.B."/>
            <person name="Shi M."/>
            <person name="Sadiq S."/>
            <person name="Holmes E.C."/>
        </authorList>
    </citation>
    <scope>NUCLEOTIDE SEQUENCE</scope>
    <source>
        <strain evidence="8">A</strain>
    </source>
</reference>
<evidence type="ECO:0000256" key="4">
    <source>
        <dbReference type="ARBA" id="ARBA00022741"/>
    </source>
</evidence>
<evidence type="ECO:0000256" key="6">
    <source>
        <dbReference type="RuleBase" id="RU363062"/>
    </source>
</evidence>
<dbReference type="PROSITE" id="PS50507">
    <property type="entry name" value="RDRP_SSRNA_POS"/>
    <property type="match status" value="1"/>
</dbReference>
<dbReference type="InterPro" id="IPR043128">
    <property type="entry name" value="Rev_trsase/Diguanyl_cyclase"/>
</dbReference>
<dbReference type="GO" id="GO:0039694">
    <property type="term" value="P:viral RNA genome replication"/>
    <property type="evidence" value="ECO:0007669"/>
    <property type="project" value="InterPro"/>
</dbReference>
<organism evidence="8">
    <name type="scientific">Fetepeofons virus</name>
    <dbReference type="NCBI Taxonomy" id="3072206"/>
    <lineage>
        <taxon>Viruses</taxon>
        <taxon>Riboviria</taxon>
        <taxon>Orthornavirae</taxon>
        <taxon>Lenarviricota</taxon>
    </lineage>
</organism>
<protein>
    <recommendedName>
        <fullName evidence="6">RNA-directed RNA polymerase</fullName>
        <ecNumber evidence="6">2.7.7.48</ecNumber>
    </recommendedName>
</protein>
<dbReference type="GO" id="GO:0000166">
    <property type="term" value="F:nucleotide binding"/>
    <property type="evidence" value="ECO:0007669"/>
    <property type="project" value="UniProtKB-KW"/>
</dbReference>
<keyword evidence="5 6" id="KW-0693">Viral RNA replication</keyword>
<feature type="domain" description="RdRp catalytic" evidence="7">
    <location>
        <begin position="194"/>
        <end position="303"/>
    </location>
</feature>
<proteinExistence type="predicted"/>
<evidence type="ECO:0000256" key="2">
    <source>
        <dbReference type="ARBA" id="ARBA00022679"/>
    </source>
</evidence>
<dbReference type="EC" id="2.7.7.48" evidence="6"/>
<evidence type="ECO:0000256" key="5">
    <source>
        <dbReference type="ARBA" id="ARBA00022953"/>
    </source>
</evidence>
<dbReference type="InterPro" id="IPR007094">
    <property type="entry name" value="RNA-dir_pol_PSvirus"/>
</dbReference>
<dbReference type="Pfam" id="PF00998">
    <property type="entry name" value="RdRP_3"/>
    <property type="match status" value="1"/>
</dbReference>
<reference evidence="8" key="2">
    <citation type="submission" date="2023-04" db="EMBL/GenBank/DDBJ databases">
        <authorList>
            <person name="Le Lay C."/>
        </authorList>
    </citation>
    <scope>NUCLEOTIDE SEQUENCE</scope>
    <source>
        <strain evidence="8">A</strain>
    </source>
</reference>
<evidence type="ECO:0000256" key="1">
    <source>
        <dbReference type="ARBA" id="ARBA00022484"/>
    </source>
</evidence>
<dbReference type="Gene3D" id="3.30.70.270">
    <property type="match status" value="1"/>
</dbReference>
<evidence type="ECO:0000313" key="8">
    <source>
        <dbReference type="EMBL" id="WNT71134.1"/>
    </source>
</evidence>
<dbReference type="InterPro" id="IPR002166">
    <property type="entry name" value="RNA_pol_HCV"/>
</dbReference>
<dbReference type="GO" id="GO:0003723">
    <property type="term" value="F:RNA binding"/>
    <property type="evidence" value="ECO:0007669"/>
    <property type="project" value="InterPro"/>
</dbReference>
<dbReference type="InterPro" id="IPR043502">
    <property type="entry name" value="DNA/RNA_pol_sf"/>
</dbReference>
<name>A0AA96SGD9_9VIRU</name>
<keyword evidence="1 6" id="KW-0696">RNA-directed RNA polymerase</keyword>
<accession>A0AA96SGD9</accession>
<keyword evidence="4 6" id="KW-0547">Nucleotide-binding</keyword>